<proteinExistence type="predicted"/>
<dbReference type="Proteomes" id="UP000823895">
    <property type="component" value="Unassembled WGS sequence"/>
</dbReference>
<comment type="caution">
    <text evidence="1">The sequence shown here is derived from an EMBL/GenBank/DDBJ whole genome shotgun (WGS) entry which is preliminary data.</text>
</comment>
<reference evidence="1" key="2">
    <citation type="submission" date="2021-04" db="EMBL/GenBank/DDBJ databases">
        <authorList>
            <person name="Gilroy R."/>
        </authorList>
    </citation>
    <scope>NUCLEOTIDE SEQUENCE</scope>
    <source>
        <strain evidence="1">CHK165-2605</strain>
    </source>
</reference>
<dbReference type="AlphaFoldDB" id="A0A9D2T1X5"/>
<accession>A0A9D2T1X5</accession>
<reference evidence="1" key="1">
    <citation type="journal article" date="2021" name="PeerJ">
        <title>Extensive microbial diversity within the chicken gut microbiome revealed by metagenomics and culture.</title>
        <authorList>
            <person name="Gilroy R."/>
            <person name="Ravi A."/>
            <person name="Getino M."/>
            <person name="Pursley I."/>
            <person name="Horton D.L."/>
            <person name="Alikhan N.F."/>
            <person name="Baker D."/>
            <person name="Gharbi K."/>
            <person name="Hall N."/>
            <person name="Watson M."/>
            <person name="Adriaenssens E.M."/>
            <person name="Foster-Nyarko E."/>
            <person name="Jarju S."/>
            <person name="Secka A."/>
            <person name="Antonio M."/>
            <person name="Oren A."/>
            <person name="Chaudhuri R.R."/>
            <person name="La Ragione R."/>
            <person name="Hildebrand F."/>
            <person name="Pallen M.J."/>
        </authorList>
    </citation>
    <scope>NUCLEOTIDE SEQUENCE</scope>
    <source>
        <strain evidence="1">CHK165-2605</strain>
    </source>
</reference>
<gene>
    <name evidence="1" type="ORF">H9756_07205</name>
</gene>
<dbReference type="EMBL" id="DWWI01000154">
    <property type="protein sequence ID" value="HJC43452.1"/>
    <property type="molecule type" value="Genomic_DNA"/>
</dbReference>
<evidence type="ECO:0000313" key="1">
    <source>
        <dbReference type="EMBL" id="HJC43452.1"/>
    </source>
</evidence>
<organism evidence="1 2">
    <name type="scientific">Candidatus Mediterraneibacter gallistercoris</name>
    <dbReference type="NCBI Taxonomy" id="2838671"/>
    <lineage>
        <taxon>Bacteria</taxon>
        <taxon>Bacillati</taxon>
        <taxon>Bacillota</taxon>
        <taxon>Clostridia</taxon>
        <taxon>Lachnospirales</taxon>
        <taxon>Lachnospiraceae</taxon>
        <taxon>Mediterraneibacter</taxon>
    </lineage>
</organism>
<sequence length="78" mass="8872">MIIEIGAKYFSIFEGQVALSMNANMRNKKFASDIYTEDKYHILKTVGRYGPYNAGKICLVTVEQYCEGNYSDLSPFQS</sequence>
<name>A0A9D2T1X5_9FIRM</name>
<protein>
    <submittedName>
        <fullName evidence="1">Uncharacterized protein</fullName>
    </submittedName>
</protein>
<evidence type="ECO:0000313" key="2">
    <source>
        <dbReference type="Proteomes" id="UP000823895"/>
    </source>
</evidence>